<comment type="caution">
    <text evidence="1">The sequence shown here is derived from an EMBL/GenBank/DDBJ whole genome shotgun (WGS) entry which is preliminary data.</text>
</comment>
<keyword evidence="2" id="KW-1185">Reference proteome</keyword>
<organism evidence="1 2">
    <name type="scientific">Parelaphostrongylus tenuis</name>
    <name type="common">Meningeal worm</name>
    <dbReference type="NCBI Taxonomy" id="148309"/>
    <lineage>
        <taxon>Eukaryota</taxon>
        <taxon>Metazoa</taxon>
        <taxon>Ecdysozoa</taxon>
        <taxon>Nematoda</taxon>
        <taxon>Chromadorea</taxon>
        <taxon>Rhabditida</taxon>
        <taxon>Rhabditina</taxon>
        <taxon>Rhabditomorpha</taxon>
        <taxon>Strongyloidea</taxon>
        <taxon>Metastrongylidae</taxon>
        <taxon>Parelaphostrongylus</taxon>
    </lineage>
</organism>
<name>A0AAD5QEV0_PARTN</name>
<proteinExistence type="predicted"/>
<protein>
    <submittedName>
        <fullName evidence="1">Uncharacterized protein</fullName>
    </submittedName>
</protein>
<accession>A0AAD5QEV0</accession>
<evidence type="ECO:0000313" key="2">
    <source>
        <dbReference type="Proteomes" id="UP001196413"/>
    </source>
</evidence>
<sequence length="54" mass="6369">MSQNHKCKVTLTILRAQEKVVHRALWKIFKAETNVHGELYYTMLIAFFECTIVN</sequence>
<evidence type="ECO:0000313" key="1">
    <source>
        <dbReference type="EMBL" id="KAJ1349483.1"/>
    </source>
</evidence>
<gene>
    <name evidence="1" type="ORF">KIN20_005060</name>
</gene>
<dbReference type="AlphaFoldDB" id="A0AAD5QEV0"/>
<reference evidence="1" key="1">
    <citation type="submission" date="2021-06" db="EMBL/GenBank/DDBJ databases">
        <title>Parelaphostrongylus tenuis whole genome reference sequence.</title>
        <authorList>
            <person name="Garwood T.J."/>
            <person name="Larsen P.A."/>
            <person name="Fountain-Jones N.M."/>
            <person name="Garbe J.R."/>
            <person name="Macchietto M.G."/>
            <person name="Kania S.A."/>
            <person name="Gerhold R.W."/>
            <person name="Richards J.E."/>
            <person name="Wolf T.M."/>
        </authorList>
    </citation>
    <scope>NUCLEOTIDE SEQUENCE</scope>
    <source>
        <strain evidence="1">MNPRO001-30</strain>
        <tissue evidence="1">Meninges</tissue>
    </source>
</reference>
<dbReference type="Proteomes" id="UP001196413">
    <property type="component" value="Unassembled WGS sequence"/>
</dbReference>
<dbReference type="EMBL" id="JAHQIW010000672">
    <property type="protein sequence ID" value="KAJ1349483.1"/>
    <property type="molecule type" value="Genomic_DNA"/>
</dbReference>